<dbReference type="Proteomes" id="UP000582213">
    <property type="component" value="Unassembled WGS sequence"/>
</dbReference>
<name>A0A7J9RNZ1_SULOH</name>
<comment type="caution">
    <text evidence="1">The sequence shown here is derived from an EMBL/GenBank/DDBJ whole genome shotgun (WGS) entry which is preliminary data.</text>
</comment>
<reference evidence="1 2" key="1">
    <citation type="submission" date="2020-08" db="EMBL/GenBank/DDBJ databases">
        <title>Genomic Encyclopedia of Type Strains, Phase IV (KMG-IV): sequencing the most valuable type-strain genomes for metagenomic binning, comparative biology and taxonomic classification.</title>
        <authorList>
            <person name="Goeker M."/>
        </authorList>
    </citation>
    <scope>NUCLEOTIDE SEQUENCE [LARGE SCALE GENOMIC DNA]</scope>
    <source>
        <strain evidence="1 2">DSM 12421</strain>
    </source>
</reference>
<gene>
    <name evidence="1" type="ORF">HNQ62_000213</name>
</gene>
<evidence type="ECO:0000313" key="1">
    <source>
        <dbReference type="EMBL" id="MBB5252495.1"/>
    </source>
</evidence>
<evidence type="ECO:0000313" key="2">
    <source>
        <dbReference type="Proteomes" id="UP000582213"/>
    </source>
</evidence>
<organism evidence="1 2">
    <name type="scientific">Sulfurisphaera ohwakuensis</name>
    <dbReference type="NCBI Taxonomy" id="69656"/>
    <lineage>
        <taxon>Archaea</taxon>
        <taxon>Thermoproteota</taxon>
        <taxon>Thermoprotei</taxon>
        <taxon>Sulfolobales</taxon>
        <taxon>Sulfolobaceae</taxon>
        <taxon>Sulfurisphaera</taxon>
    </lineage>
</organism>
<dbReference type="EMBL" id="JACHFY010000001">
    <property type="protein sequence ID" value="MBB5252495.1"/>
    <property type="molecule type" value="Genomic_DNA"/>
</dbReference>
<sequence>MRRTFKVNIVGLTFITLFLISLFPYPVFLNHLVLASDTNSLNNTTISYLHLYVINGENISQEGIKNISIKFVLNASNYTILYNLSKTS</sequence>
<proteinExistence type="predicted"/>
<accession>A0A7J9RNZ1</accession>
<dbReference type="AlphaFoldDB" id="A0A7J9RNZ1"/>
<protein>
    <submittedName>
        <fullName evidence="1">Uncharacterized protein</fullName>
    </submittedName>
</protein>